<proteinExistence type="predicted"/>
<dbReference type="GO" id="GO:0016491">
    <property type="term" value="F:oxidoreductase activity"/>
    <property type="evidence" value="ECO:0007669"/>
    <property type="project" value="UniProtKB-KW"/>
</dbReference>
<gene>
    <name evidence="3" type="ORF">E4634_20545</name>
</gene>
<dbReference type="InterPro" id="IPR036812">
    <property type="entry name" value="NAD(P)_OxRdtase_dom_sf"/>
</dbReference>
<dbReference type="InterPro" id="IPR020471">
    <property type="entry name" value="AKR"/>
</dbReference>
<dbReference type="AlphaFoldDB" id="A0A4Z0LUN2"/>
<evidence type="ECO:0000256" key="1">
    <source>
        <dbReference type="ARBA" id="ARBA00023002"/>
    </source>
</evidence>
<dbReference type="GO" id="GO:0005829">
    <property type="term" value="C:cytosol"/>
    <property type="evidence" value="ECO:0007669"/>
    <property type="project" value="TreeGrafter"/>
</dbReference>
<dbReference type="PANTHER" id="PTHR43364:SF18">
    <property type="entry name" value="OXIDOREDUCTASE"/>
    <property type="match status" value="1"/>
</dbReference>
<dbReference type="SUPFAM" id="SSF51430">
    <property type="entry name" value="NAD(P)-linked oxidoreductase"/>
    <property type="match status" value="1"/>
</dbReference>
<comment type="caution">
    <text evidence="3">The sequence shown here is derived from an EMBL/GenBank/DDBJ whole genome shotgun (WGS) entry which is preliminary data.</text>
</comment>
<dbReference type="Gene3D" id="3.20.20.100">
    <property type="entry name" value="NADP-dependent oxidoreductase domain"/>
    <property type="match status" value="1"/>
</dbReference>
<dbReference type="EMBL" id="SRLE01000017">
    <property type="protein sequence ID" value="TGD70991.1"/>
    <property type="molecule type" value="Genomic_DNA"/>
</dbReference>
<protein>
    <submittedName>
        <fullName evidence="3">Aldo/keto reductase</fullName>
    </submittedName>
</protein>
<keyword evidence="4" id="KW-1185">Reference proteome</keyword>
<dbReference type="InterPro" id="IPR023210">
    <property type="entry name" value="NADP_OxRdtase_dom"/>
</dbReference>
<keyword evidence="1" id="KW-0560">Oxidoreductase</keyword>
<feature type="domain" description="NADP-dependent oxidoreductase" evidence="2">
    <location>
        <begin position="15"/>
        <end position="321"/>
    </location>
</feature>
<sequence length="343" mass="36936">MQYRKLGRSGLLVSELCLGTNTFGGAELEFWKELGGLDQAAVNAVIARAVEGGINFLDTADGYAAGQSETMIGQALRDLAIDRADLVIATKGGMPLGASPNCGGASRKHLMTACENSLRRLGTDYIDVYLLHMFDPVTPLEETLRAMDDLVRDGKIRYAGCSNFFAWEVMKSLGISEREHLVRFEVVQNHWSIASRGLEREMLPLAQSEQVGIMAWAPLLGGVLTGKYRRDGSATDSGRRGGKVAPMLGHDRVHDIVDAMREIALGHSVSAAEIALAFLLRQRGTTSVITGATRPEQVAANLQAAELTLSDGEYALLDELSALTPDYGTAAVAPAREGRAQYL</sequence>
<dbReference type="FunFam" id="3.20.20.100:FF:000004">
    <property type="entry name" value="Oxidoreductase, aldo/keto reductase"/>
    <property type="match status" value="1"/>
</dbReference>
<dbReference type="Proteomes" id="UP000298050">
    <property type="component" value="Unassembled WGS sequence"/>
</dbReference>
<dbReference type="PANTHER" id="PTHR43364">
    <property type="entry name" value="NADH-SPECIFIC METHYLGLYOXAL REDUCTASE-RELATED"/>
    <property type="match status" value="1"/>
</dbReference>
<dbReference type="RefSeq" id="WP_135446556.1">
    <property type="nucleotide sequence ID" value="NZ_SRLE01000017.1"/>
</dbReference>
<evidence type="ECO:0000313" key="4">
    <source>
        <dbReference type="Proteomes" id="UP000298050"/>
    </source>
</evidence>
<evidence type="ECO:0000313" key="3">
    <source>
        <dbReference type="EMBL" id="TGD70991.1"/>
    </source>
</evidence>
<dbReference type="CDD" id="cd19091">
    <property type="entry name" value="AKR_PsAKR"/>
    <property type="match status" value="1"/>
</dbReference>
<accession>A0A4Z0LUN2</accession>
<evidence type="ECO:0000259" key="2">
    <source>
        <dbReference type="Pfam" id="PF00248"/>
    </source>
</evidence>
<name>A0A4Z0LUN2_9GAMM</name>
<dbReference type="Pfam" id="PF00248">
    <property type="entry name" value="Aldo_ket_red"/>
    <property type="match status" value="1"/>
</dbReference>
<organism evidence="3 4">
    <name type="scientific">Mangrovimicrobium sediminis</name>
    <dbReference type="NCBI Taxonomy" id="2562682"/>
    <lineage>
        <taxon>Bacteria</taxon>
        <taxon>Pseudomonadati</taxon>
        <taxon>Pseudomonadota</taxon>
        <taxon>Gammaproteobacteria</taxon>
        <taxon>Cellvibrionales</taxon>
        <taxon>Halieaceae</taxon>
        <taxon>Mangrovimicrobium</taxon>
    </lineage>
</organism>
<dbReference type="InterPro" id="IPR050523">
    <property type="entry name" value="AKR_Detox_Biosynth"/>
</dbReference>
<reference evidence="3 4" key="1">
    <citation type="submission" date="2019-04" db="EMBL/GenBank/DDBJ databases">
        <title>Taxonomy of novel Haliea sp. from mangrove soil of West Coast of India.</title>
        <authorList>
            <person name="Verma A."/>
            <person name="Kumar P."/>
            <person name="Krishnamurthi S."/>
        </authorList>
    </citation>
    <scope>NUCLEOTIDE SEQUENCE [LARGE SCALE GENOMIC DNA]</scope>
    <source>
        <strain evidence="3 4">SAOS-164</strain>
    </source>
</reference>
<dbReference type="PRINTS" id="PR00069">
    <property type="entry name" value="ALDKETRDTASE"/>
</dbReference>
<dbReference type="OrthoDB" id="9772407at2"/>